<evidence type="ECO:0000313" key="1">
    <source>
        <dbReference type="EMBL" id="KAI2390157.1"/>
    </source>
</evidence>
<name>A0ACB8V1W2_9EURO</name>
<dbReference type="EMBL" id="JALBCA010000019">
    <property type="protein sequence ID" value="KAI2390157.1"/>
    <property type="molecule type" value="Genomic_DNA"/>
</dbReference>
<protein>
    <submittedName>
        <fullName evidence="1">Uncharacterized protein</fullName>
    </submittedName>
</protein>
<reference evidence="1" key="1">
    <citation type="journal article" date="2022" name="bioRxiv">
        <title>Population genetic analysis of Ophidiomyces ophidiicola, the causative agent of snake fungal disease, indicates recent introductions to the USA.</title>
        <authorList>
            <person name="Ladner J.T."/>
            <person name="Palmer J.M."/>
            <person name="Ettinger C.L."/>
            <person name="Stajich J.E."/>
            <person name="Farrell T.M."/>
            <person name="Glorioso B.M."/>
            <person name="Lawson B."/>
            <person name="Price S.J."/>
            <person name="Stengle A.G."/>
            <person name="Grear D.A."/>
            <person name="Lorch J.M."/>
        </authorList>
    </citation>
    <scope>NUCLEOTIDE SEQUENCE</scope>
    <source>
        <strain evidence="1">NWHC 24266-5</strain>
    </source>
</reference>
<comment type="caution">
    <text evidence="1">The sequence shown here is derived from an EMBL/GenBank/DDBJ whole genome shotgun (WGS) entry which is preliminary data.</text>
</comment>
<organism evidence="1">
    <name type="scientific">Ophidiomyces ophidiicola</name>
    <dbReference type="NCBI Taxonomy" id="1387563"/>
    <lineage>
        <taxon>Eukaryota</taxon>
        <taxon>Fungi</taxon>
        <taxon>Dikarya</taxon>
        <taxon>Ascomycota</taxon>
        <taxon>Pezizomycotina</taxon>
        <taxon>Eurotiomycetes</taxon>
        <taxon>Eurotiomycetidae</taxon>
        <taxon>Onygenales</taxon>
        <taxon>Onygenaceae</taxon>
        <taxon>Ophidiomyces</taxon>
    </lineage>
</organism>
<gene>
    <name evidence="1" type="ORF">LOY88_001757</name>
</gene>
<proteinExistence type="predicted"/>
<sequence>MGDALCGPSNALQNFQKHTSVDRTLQQDRLSSQHGAAQGFRSHNHNEGVLDSEFNTFETGISGPALPSLHGPPLLQQPAFSSPHFNQHGKHSGWATDFEQLHISSPSASVVQTRLQAQTAIQNPVSVGWQNDLMNNSRSGMQSAMPQRQMMHNPMMNMPLQTVDDFTMNHGVPAQAAQSHDPQGSEIFDDSAFEAAFAEARAEVELQENNLWLEGEPVNTLPSFEQIRIGSDTIPAQHAGVDEAEELARTAGQLLESVSHDQSQKFKESNFLALMRQLRDREVTVEGDEFRQVSTLP</sequence>
<accession>A0ACB8V1W2</accession>